<gene>
    <name evidence="2" type="ORF">P3G67_07765</name>
</gene>
<accession>A0ABT5ZHI3</accession>
<feature type="transmembrane region" description="Helical" evidence="1">
    <location>
        <begin position="71"/>
        <end position="89"/>
    </location>
</feature>
<name>A0ABT5ZHI3_9ACTN</name>
<keyword evidence="1" id="KW-1133">Transmembrane helix</keyword>
<reference evidence="2 3" key="1">
    <citation type="submission" date="2023-03" db="EMBL/GenBank/DDBJ databases">
        <title>Draft genome sequence of Streptomyces sp. RB6PN23 isolated from peat swamp forest in Thailand.</title>
        <authorList>
            <person name="Klaysubun C."/>
            <person name="Duangmal K."/>
        </authorList>
    </citation>
    <scope>NUCLEOTIDE SEQUENCE [LARGE SCALE GENOMIC DNA]</scope>
    <source>
        <strain evidence="2 3">RB6PN23</strain>
    </source>
</reference>
<dbReference type="Proteomes" id="UP001216579">
    <property type="component" value="Unassembled WGS sequence"/>
</dbReference>
<evidence type="ECO:0000256" key="1">
    <source>
        <dbReference type="SAM" id="Phobius"/>
    </source>
</evidence>
<keyword evidence="3" id="KW-1185">Reference proteome</keyword>
<feature type="transmembrane region" description="Helical" evidence="1">
    <location>
        <begin position="47"/>
        <end position="64"/>
    </location>
</feature>
<organism evidence="2 3">
    <name type="scientific">Streptomyces silvisoli</name>
    <dbReference type="NCBI Taxonomy" id="3034235"/>
    <lineage>
        <taxon>Bacteria</taxon>
        <taxon>Bacillati</taxon>
        <taxon>Actinomycetota</taxon>
        <taxon>Actinomycetes</taxon>
        <taxon>Kitasatosporales</taxon>
        <taxon>Streptomycetaceae</taxon>
        <taxon>Streptomyces</taxon>
    </lineage>
</organism>
<protein>
    <submittedName>
        <fullName evidence="2">DUF4118 domain-containing protein</fullName>
    </submittedName>
</protein>
<dbReference type="RefSeq" id="WP_276092777.1">
    <property type="nucleotide sequence ID" value="NZ_JARJBC010000003.1"/>
</dbReference>
<keyword evidence="1" id="KW-0812">Transmembrane</keyword>
<proteinExistence type="predicted"/>
<comment type="caution">
    <text evidence="2">The sequence shown here is derived from an EMBL/GenBank/DDBJ whole genome shotgun (WGS) entry which is preliminary data.</text>
</comment>
<evidence type="ECO:0000313" key="3">
    <source>
        <dbReference type="Proteomes" id="UP001216579"/>
    </source>
</evidence>
<evidence type="ECO:0000313" key="2">
    <source>
        <dbReference type="EMBL" id="MDF3289131.1"/>
    </source>
</evidence>
<keyword evidence="1" id="KW-0472">Membrane</keyword>
<feature type="transmembrane region" description="Helical" evidence="1">
    <location>
        <begin position="101"/>
        <end position="120"/>
    </location>
</feature>
<dbReference type="EMBL" id="JARJBC010000003">
    <property type="protein sequence ID" value="MDF3289131.1"/>
    <property type="molecule type" value="Genomic_DNA"/>
</dbReference>
<feature type="transmembrane region" description="Helical" evidence="1">
    <location>
        <begin position="20"/>
        <end position="41"/>
    </location>
</feature>
<sequence length="126" mass="13337">MASVHWVRVARRGSRPRTLIGDLVLPVGYASAAVLAAALALGGGRGHPWFSMAVFAVLTAGVAAQTTRMVWAPAVAVVCWLFFDGFLVNRQGELAWRSTDRAGLVVLLVAALVGAVAAALDRRRNQ</sequence>